<dbReference type="EMBL" id="CP097901">
    <property type="protein sequence ID" value="WKC71998.1"/>
    <property type="molecule type" value="Genomic_DNA"/>
</dbReference>
<reference evidence="1 2" key="1">
    <citation type="submission" date="2022-05" db="EMBL/GenBank/DDBJ databases">
        <title>Treponema leporis L2 test.</title>
        <authorList>
            <person name="Cejkova D."/>
        </authorList>
    </citation>
    <scope>NUCLEOTIDE SEQUENCE [LARGE SCALE GENOMIC DNA]</scope>
    <source>
        <strain evidence="1 2">L2</strain>
    </source>
</reference>
<dbReference type="Proteomes" id="UP001321460">
    <property type="component" value="Chromosome"/>
</dbReference>
<evidence type="ECO:0000313" key="1">
    <source>
        <dbReference type="EMBL" id="WKC71998.1"/>
    </source>
</evidence>
<gene>
    <name evidence="1" type="ORF">TPLL2_0109a</name>
</gene>
<sequence>MFSSLYRSQARFAIALLTGRSDCTIVSAMCSCVSLPECACAVGLLMAAASLRRSSGGTG</sequence>
<evidence type="ECO:0000313" key="2">
    <source>
        <dbReference type="Proteomes" id="UP001321460"/>
    </source>
</evidence>
<protein>
    <recommendedName>
        <fullName evidence="3">Secreted protein</fullName>
    </recommendedName>
</protein>
<keyword evidence="2" id="KW-1185">Reference proteome</keyword>
<name>A0ABY9E2F4_9SPIR</name>
<proteinExistence type="predicted"/>
<evidence type="ECO:0008006" key="3">
    <source>
        <dbReference type="Google" id="ProtNLM"/>
    </source>
</evidence>
<organism evidence="1 2">
    <name type="scientific">Treponema paraluiscuniculi</name>
    <dbReference type="NCBI Taxonomy" id="53435"/>
    <lineage>
        <taxon>Bacteria</taxon>
        <taxon>Pseudomonadati</taxon>
        <taxon>Spirochaetota</taxon>
        <taxon>Spirochaetia</taxon>
        <taxon>Spirochaetales</taxon>
        <taxon>Treponemataceae</taxon>
        <taxon>Treponema</taxon>
    </lineage>
</organism>
<accession>A0ABY9E2F4</accession>